<name>A0ABW3FNT0_9HYPH</name>
<evidence type="ECO:0000256" key="4">
    <source>
        <dbReference type="ARBA" id="ARBA00022723"/>
    </source>
</evidence>
<dbReference type="CDD" id="cd00685">
    <property type="entry name" value="Trans_IPPS_HT"/>
    <property type="match status" value="1"/>
</dbReference>
<dbReference type="Proteomes" id="UP001597101">
    <property type="component" value="Unassembled WGS sequence"/>
</dbReference>
<evidence type="ECO:0000256" key="2">
    <source>
        <dbReference type="ARBA" id="ARBA00006706"/>
    </source>
</evidence>
<keyword evidence="3 7" id="KW-0808">Transferase</keyword>
<dbReference type="PROSITE" id="PS00723">
    <property type="entry name" value="POLYPRENYL_SYNTHASE_1"/>
    <property type="match status" value="1"/>
</dbReference>
<dbReference type="EMBL" id="JBHTJV010000025">
    <property type="protein sequence ID" value="MFD0917802.1"/>
    <property type="molecule type" value="Genomic_DNA"/>
</dbReference>
<keyword evidence="6" id="KW-0414">Isoprene biosynthesis</keyword>
<dbReference type="Pfam" id="PF00348">
    <property type="entry name" value="polyprenyl_synt"/>
    <property type="match status" value="1"/>
</dbReference>
<dbReference type="GO" id="GO:0016740">
    <property type="term" value="F:transferase activity"/>
    <property type="evidence" value="ECO:0007669"/>
    <property type="project" value="UniProtKB-KW"/>
</dbReference>
<dbReference type="RefSeq" id="WP_377213652.1">
    <property type="nucleotide sequence ID" value="NZ_JBHTJV010000025.1"/>
</dbReference>
<reference evidence="9" key="1">
    <citation type="journal article" date="2019" name="Int. J. Syst. Evol. Microbiol.">
        <title>The Global Catalogue of Microorganisms (GCM) 10K type strain sequencing project: providing services to taxonomists for standard genome sequencing and annotation.</title>
        <authorList>
            <consortium name="The Broad Institute Genomics Platform"/>
            <consortium name="The Broad Institute Genome Sequencing Center for Infectious Disease"/>
            <person name="Wu L."/>
            <person name="Ma J."/>
        </authorList>
    </citation>
    <scope>NUCLEOTIDE SEQUENCE [LARGE SCALE GENOMIC DNA]</scope>
    <source>
        <strain evidence="9">CCUG 60023</strain>
    </source>
</reference>
<keyword evidence="5" id="KW-0460">Magnesium</keyword>
<dbReference type="EC" id="2.5.1.-" evidence="8"/>
<dbReference type="PANTHER" id="PTHR43281">
    <property type="entry name" value="FARNESYL DIPHOSPHATE SYNTHASE"/>
    <property type="match status" value="1"/>
</dbReference>
<comment type="similarity">
    <text evidence="2 7">Belongs to the FPP/GGPP synthase family.</text>
</comment>
<dbReference type="SUPFAM" id="SSF48576">
    <property type="entry name" value="Terpenoid synthases"/>
    <property type="match status" value="1"/>
</dbReference>
<gene>
    <name evidence="8" type="ORF">ACFQ14_15465</name>
</gene>
<sequence length="289" mass="30375">MEIVARIESCLEDAIDRATAEQCPPLLAQAVRHAVFPGGARVRPQLCLSVAAACSATDEQIPDAVACAIEMMHCASLVHDDLPCFDDADLRRGKETVHTRFGEPIAVLVGDALIVEAFNTVSLACAHKPERIAPLLSCISRSVGMSGGIIAGQAWESERDVDVHEYHRAKTGSLFVGAVVSGAIATGANPEPWRPLGQKIGEAYQLADDLLDAAGTQAECGKPVAQDSSHDRPSAVARLGIEGTMKLLRQTVGEAVACIPDCEGAEDLRDLIAAQATRLVPAKLAKAAA</sequence>
<dbReference type="SFLD" id="SFLDS00005">
    <property type="entry name" value="Isoprenoid_Synthase_Type_I"/>
    <property type="match status" value="1"/>
</dbReference>
<dbReference type="InterPro" id="IPR033749">
    <property type="entry name" value="Polyprenyl_synt_CS"/>
</dbReference>
<organism evidence="8 9">
    <name type="scientific">Pseudahrensia aquimaris</name>
    <dbReference type="NCBI Taxonomy" id="744461"/>
    <lineage>
        <taxon>Bacteria</taxon>
        <taxon>Pseudomonadati</taxon>
        <taxon>Pseudomonadota</taxon>
        <taxon>Alphaproteobacteria</taxon>
        <taxon>Hyphomicrobiales</taxon>
        <taxon>Ahrensiaceae</taxon>
        <taxon>Pseudahrensia</taxon>
    </lineage>
</organism>
<dbReference type="InterPro" id="IPR008949">
    <property type="entry name" value="Isoprenoid_synthase_dom_sf"/>
</dbReference>
<accession>A0ABW3FNT0</accession>
<evidence type="ECO:0000256" key="7">
    <source>
        <dbReference type="RuleBase" id="RU004466"/>
    </source>
</evidence>
<comment type="cofactor">
    <cofactor evidence="1">
        <name>Mg(2+)</name>
        <dbReference type="ChEBI" id="CHEBI:18420"/>
    </cofactor>
</comment>
<evidence type="ECO:0000313" key="9">
    <source>
        <dbReference type="Proteomes" id="UP001597101"/>
    </source>
</evidence>
<proteinExistence type="inferred from homology"/>
<protein>
    <submittedName>
        <fullName evidence="8">Polyprenyl synthetase family protein</fullName>
        <ecNumber evidence="8">2.5.1.-</ecNumber>
    </submittedName>
</protein>
<keyword evidence="9" id="KW-1185">Reference proteome</keyword>
<evidence type="ECO:0000256" key="3">
    <source>
        <dbReference type="ARBA" id="ARBA00022679"/>
    </source>
</evidence>
<comment type="caution">
    <text evidence="8">The sequence shown here is derived from an EMBL/GenBank/DDBJ whole genome shotgun (WGS) entry which is preliminary data.</text>
</comment>
<evidence type="ECO:0000313" key="8">
    <source>
        <dbReference type="EMBL" id="MFD0917802.1"/>
    </source>
</evidence>
<dbReference type="PANTHER" id="PTHR43281:SF1">
    <property type="entry name" value="FARNESYL DIPHOSPHATE SYNTHASE"/>
    <property type="match status" value="1"/>
</dbReference>
<dbReference type="PROSITE" id="PS00444">
    <property type="entry name" value="POLYPRENYL_SYNTHASE_2"/>
    <property type="match status" value="1"/>
</dbReference>
<evidence type="ECO:0000256" key="5">
    <source>
        <dbReference type="ARBA" id="ARBA00022842"/>
    </source>
</evidence>
<evidence type="ECO:0000256" key="6">
    <source>
        <dbReference type="ARBA" id="ARBA00023229"/>
    </source>
</evidence>
<dbReference type="Gene3D" id="1.10.600.10">
    <property type="entry name" value="Farnesyl Diphosphate Synthase"/>
    <property type="match status" value="1"/>
</dbReference>
<dbReference type="InterPro" id="IPR000092">
    <property type="entry name" value="Polyprenyl_synt"/>
</dbReference>
<evidence type="ECO:0000256" key="1">
    <source>
        <dbReference type="ARBA" id="ARBA00001946"/>
    </source>
</evidence>
<keyword evidence="4" id="KW-0479">Metal-binding</keyword>